<name>A0A371I965_MUCPR</name>
<keyword evidence="2" id="KW-1185">Reference proteome</keyword>
<gene>
    <name evidence="1" type="ORF">CR513_03738</name>
</gene>
<dbReference type="OrthoDB" id="6774450at2759"/>
<evidence type="ECO:0000313" key="1">
    <source>
        <dbReference type="EMBL" id="RDY11587.1"/>
    </source>
</evidence>
<dbReference type="Proteomes" id="UP000257109">
    <property type="component" value="Unassembled WGS sequence"/>
</dbReference>
<evidence type="ECO:0000313" key="2">
    <source>
        <dbReference type="Proteomes" id="UP000257109"/>
    </source>
</evidence>
<dbReference type="EMBL" id="QJKJ01000616">
    <property type="protein sequence ID" value="RDY11587.1"/>
    <property type="molecule type" value="Genomic_DNA"/>
</dbReference>
<sequence length="109" mass="12727">MVRLHERARTFMERQGKRYTKRVNRDIEGRVFAKGVDNLNLRINSFQEEESDTNWGDQEDSQKDLAGTIRGSLQGPLFRGKLKKLEVEVQRNFREQGVSKVRSTLFVLS</sequence>
<proteinExistence type="predicted"/>
<dbReference type="AlphaFoldDB" id="A0A371I965"/>
<organism evidence="1 2">
    <name type="scientific">Mucuna pruriens</name>
    <name type="common">Velvet bean</name>
    <name type="synonym">Dolichos pruriens</name>
    <dbReference type="NCBI Taxonomy" id="157652"/>
    <lineage>
        <taxon>Eukaryota</taxon>
        <taxon>Viridiplantae</taxon>
        <taxon>Streptophyta</taxon>
        <taxon>Embryophyta</taxon>
        <taxon>Tracheophyta</taxon>
        <taxon>Spermatophyta</taxon>
        <taxon>Magnoliopsida</taxon>
        <taxon>eudicotyledons</taxon>
        <taxon>Gunneridae</taxon>
        <taxon>Pentapetalae</taxon>
        <taxon>rosids</taxon>
        <taxon>fabids</taxon>
        <taxon>Fabales</taxon>
        <taxon>Fabaceae</taxon>
        <taxon>Papilionoideae</taxon>
        <taxon>50 kb inversion clade</taxon>
        <taxon>NPAAA clade</taxon>
        <taxon>indigoferoid/millettioid clade</taxon>
        <taxon>Phaseoleae</taxon>
        <taxon>Mucuna</taxon>
    </lineage>
</organism>
<feature type="non-terminal residue" evidence="1">
    <location>
        <position position="1"/>
    </location>
</feature>
<accession>A0A371I965</accession>
<reference evidence="1" key="1">
    <citation type="submission" date="2018-05" db="EMBL/GenBank/DDBJ databases">
        <title>Draft genome of Mucuna pruriens seed.</title>
        <authorList>
            <person name="Nnadi N.E."/>
            <person name="Vos R."/>
            <person name="Hasami M.H."/>
            <person name="Devisetty U.K."/>
            <person name="Aguiy J.C."/>
        </authorList>
    </citation>
    <scope>NUCLEOTIDE SEQUENCE [LARGE SCALE GENOMIC DNA]</scope>
    <source>
        <strain evidence="1">JCA_2017</strain>
    </source>
</reference>
<protein>
    <submittedName>
        <fullName evidence="1">Uncharacterized protein</fullName>
    </submittedName>
</protein>
<comment type="caution">
    <text evidence="1">The sequence shown here is derived from an EMBL/GenBank/DDBJ whole genome shotgun (WGS) entry which is preliminary data.</text>
</comment>